<evidence type="ECO:0000313" key="2">
    <source>
        <dbReference type="EMBL" id="GCE44306.1"/>
    </source>
</evidence>
<dbReference type="EMBL" id="BHYM01000092">
    <property type="protein sequence ID" value="GCE44306.1"/>
    <property type="molecule type" value="Genomic_DNA"/>
</dbReference>
<name>A0A402CKW1_RHOWR</name>
<dbReference type="OrthoDB" id="5415111at2"/>
<accession>A0A402CKW1</accession>
<feature type="domain" description="FAS1-like dehydratase" evidence="1">
    <location>
        <begin position="3"/>
        <end position="126"/>
    </location>
</feature>
<sequence>MARMPVETGKIREYARATQNRASQYLVEERAPITPTFLSSVVFWENLTDCITGPEATDACRALGIEPDARSLLSLEQEYVFHGQIPRAGDVLDTRTRFDGVEVKERSRGSMLLMHFAVEFLGERGELRAECLYTSAYLSETGDES</sequence>
<organism evidence="2 3">
    <name type="scientific">Rhodococcus wratislaviensis</name>
    <name type="common">Tsukamurella wratislaviensis</name>
    <dbReference type="NCBI Taxonomy" id="44752"/>
    <lineage>
        <taxon>Bacteria</taxon>
        <taxon>Bacillati</taxon>
        <taxon>Actinomycetota</taxon>
        <taxon>Actinomycetes</taxon>
        <taxon>Mycobacteriales</taxon>
        <taxon>Nocardiaceae</taxon>
        <taxon>Rhodococcus</taxon>
    </lineage>
</organism>
<dbReference type="AlphaFoldDB" id="A0A402CKW1"/>
<protein>
    <recommendedName>
        <fullName evidence="1">FAS1-like dehydratase domain-containing protein</fullName>
    </recommendedName>
</protein>
<reference evidence="2 3" key="1">
    <citation type="submission" date="2018-11" db="EMBL/GenBank/DDBJ databases">
        <title>Microbial catabolism of amino acid.</title>
        <authorList>
            <person name="Hibi M."/>
            <person name="Ogawa J."/>
        </authorList>
    </citation>
    <scope>NUCLEOTIDE SEQUENCE [LARGE SCALE GENOMIC DNA]</scope>
    <source>
        <strain evidence="2 3">C31-06</strain>
    </source>
</reference>
<dbReference type="Proteomes" id="UP000287519">
    <property type="component" value="Unassembled WGS sequence"/>
</dbReference>
<dbReference type="InterPro" id="IPR029069">
    <property type="entry name" value="HotDog_dom_sf"/>
</dbReference>
<evidence type="ECO:0000259" key="1">
    <source>
        <dbReference type="Pfam" id="PF13452"/>
    </source>
</evidence>
<dbReference type="Pfam" id="PF13452">
    <property type="entry name" value="FAS1_DH_region"/>
    <property type="match status" value="1"/>
</dbReference>
<dbReference type="RefSeq" id="WP_124395917.1">
    <property type="nucleotide sequence ID" value="NZ_BHYM01000092.1"/>
</dbReference>
<keyword evidence="3" id="KW-1185">Reference proteome</keyword>
<dbReference type="SUPFAM" id="SSF54637">
    <property type="entry name" value="Thioesterase/thiol ester dehydrase-isomerase"/>
    <property type="match status" value="1"/>
</dbReference>
<comment type="caution">
    <text evidence="2">The sequence shown here is derived from an EMBL/GenBank/DDBJ whole genome shotgun (WGS) entry which is preliminary data.</text>
</comment>
<dbReference type="Gene3D" id="3.10.129.10">
    <property type="entry name" value="Hotdog Thioesterase"/>
    <property type="match status" value="1"/>
</dbReference>
<evidence type="ECO:0000313" key="3">
    <source>
        <dbReference type="Proteomes" id="UP000287519"/>
    </source>
</evidence>
<proteinExistence type="predicted"/>
<dbReference type="InterPro" id="IPR039569">
    <property type="entry name" value="FAS1-like_DH_region"/>
</dbReference>
<gene>
    <name evidence="2" type="ORF">Rhow_008727</name>
</gene>